<reference evidence="3" key="1">
    <citation type="journal article" date="2022" name="G3 (Bethesda)">
        <title>High quality genome of the basidiomycete yeast Dioszegia hungarica PDD-24b-2 isolated from cloud water.</title>
        <authorList>
            <person name="Jarrige D."/>
            <person name="Haridas S."/>
            <person name="Bleykasten-Grosshans C."/>
            <person name="Joly M."/>
            <person name="Nadalig T."/>
            <person name="Sancelme M."/>
            <person name="Vuilleumier S."/>
            <person name="Grigoriev I.V."/>
            <person name="Amato P."/>
            <person name="Bringel F."/>
        </authorList>
    </citation>
    <scope>NUCLEOTIDE SEQUENCE</scope>
    <source>
        <strain evidence="3">PDD-24b-2</strain>
    </source>
</reference>
<keyword evidence="4" id="KW-1185">Reference proteome</keyword>
<proteinExistence type="predicted"/>
<dbReference type="SUPFAM" id="SSF51045">
    <property type="entry name" value="WW domain"/>
    <property type="match status" value="1"/>
</dbReference>
<dbReference type="InterPro" id="IPR001202">
    <property type="entry name" value="WW_dom"/>
</dbReference>
<dbReference type="AlphaFoldDB" id="A0AA38HEZ6"/>
<dbReference type="PROSITE" id="PS50020">
    <property type="entry name" value="WW_DOMAIN_2"/>
    <property type="match status" value="1"/>
</dbReference>
<accession>A0AA38HEZ6</accession>
<dbReference type="InterPro" id="IPR036020">
    <property type="entry name" value="WW_dom_sf"/>
</dbReference>
<organism evidence="3 4">
    <name type="scientific">Dioszegia hungarica</name>
    <dbReference type="NCBI Taxonomy" id="4972"/>
    <lineage>
        <taxon>Eukaryota</taxon>
        <taxon>Fungi</taxon>
        <taxon>Dikarya</taxon>
        <taxon>Basidiomycota</taxon>
        <taxon>Agaricomycotina</taxon>
        <taxon>Tremellomycetes</taxon>
        <taxon>Tremellales</taxon>
        <taxon>Bulleribasidiaceae</taxon>
        <taxon>Dioszegia</taxon>
    </lineage>
</organism>
<protein>
    <recommendedName>
        <fullName evidence="2">WW domain-containing protein</fullName>
    </recommendedName>
</protein>
<dbReference type="Gene3D" id="2.20.70.10">
    <property type="match status" value="1"/>
</dbReference>
<comment type="caution">
    <text evidence="3">The sequence shown here is derived from an EMBL/GenBank/DDBJ whole genome shotgun (WGS) entry which is preliminary data.</text>
</comment>
<feature type="region of interest" description="Disordered" evidence="1">
    <location>
        <begin position="1"/>
        <end position="79"/>
    </location>
</feature>
<dbReference type="RefSeq" id="XP_052948962.1">
    <property type="nucleotide sequence ID" value="XM_053090612.1"/>
</dbReference>
<evidence type="ECO:0000259" key="2">
    <source>
        <dbReference type="PROSITE" id="PS50020"/>
    </source>
</evidence>
<name>A0AA38HEZ6_9TREE</name>
<dbReference type="EMBL" id="JAKWFO010000001">
    <property type="protein sequence ID" value="KAI9639185.1"/>
    <property type="molecule type" value="Genomic_DNA"/>
</dbReference>
<dbReference type="GeneID" id="77729817"/>
<evidence type="ECO:0000313" key="4">
    <source>
        <dbReference type="Proteomes" id="UP001164286"/>
    </source>
</evidence>
<dbReference type="SMART" id="SM00456">
    <property type="entry name" value="WW"/>
    <property type="match status" value="1"/>
</dbReference>
<feature type="domain" description="WW" evidence="2">
    <location>
        <begin position="80"/>
        <end position="114"/>
    </location>
</feature>
<evidence type="ECO:0000313" key="3">
    <source>
        <dbReference type="EMBL" id="KAI9639185.1"/>
    </source>
</evidence>
<dbReference type="Proteomes" id="UP001164286">
    <property type="component" value="Unassembled WGS sequence"/>
</dbReference>
<feature type="compositionally biased region" description="Polar residues" evidence="1">
    <location>
        <begin position="11"/>
        <end position="33"/>
    </location>
</feature>
<feature type="compositionally biased region" description="Basic and acidic residues" evidence="1">
    <location>
        <begin position="70"/>
        <end position="79"/>
    </location>
</feature>
<sequence>MPSDAPPSYYNAVTHSQPQVNVTNPSGGTSAPSATAGPVHDLALERQRSNASTASSASDNDHLAPGMTESGRRSMDDEARELPSGWVRCFDPAQEHHFYVDTATKRSIWVHPYDDPEYLQSLPDTHPANPNSDEARAVRHAEEQEAIAKKEGRNWFQRKKDSVIGTKEEREKEKADKKKRREEEYKRQLQAQQEYLKRRQELIRKQAANPSINRYYASNPYGYSSPLSPYSRAGMYGGGMGGYGYGYPGGYGRRGYGGYGGGMGMGMPLLGGLGGGLLLGSAMSGGFGGGYGGYGGGFGGDCGGGFGGGDMGGGGGDGGGGGM</sequence>
<feature type="region of interest" description="Disordered" evidence="1">
    <location>
        <begin position="149"/>
        <end position="185"/>
    </location>
</feature>
<dbReference type="CDD" id="cd00201">
    <property type="entry name" value="WW"/>
    <property type="match status" value="1"/>
</dbReference>
<feature type="compositionally biased region" description="Low complexity" evidence="1">
    <location>
        <begin position="49"/>
        <end position="58"/>
    </location>
</feature>
<dbReference type="Pfam" id="PF00397">
    <property type="entry name" value="WW"/>
    <property type="match status" value="1"/>
</dbReference>
<evidence type="ECO:0000256" key="1">
    <source>
        <dbReference type="SAM" id="MobiDB-lite"/>
    </source>
</evidence>
<gene>
    <name evidence="3" type="ORF">MKK02DRAFT_39475</name>
</gene>